<dbReference type="Proteomes" id="UP000014760">
    <property type="component" value="Unassembled WGS sequence"/>
</dbReference>
<protein>
    <submittedName>
        <fullName evidence="1 2">Uncharacterized protein</fullName>
    </submittedName>
</protein>
<organism evidence="1">
    <name type="scientific">Capitella teleta</name>
    <name type="common">Polychaete worm</name>
    <dbReference type="NCBI Taxonomy" id="283909"/>
    <lineage>
        <taxon>Eukaryota</taxon>
        <taxon>Metazoa</taxon>
        <taxon>Spiralia</taxon>
        <taxon>Lophotrochozoa</taxon>
        <taxon>Annelida</taxon>
        <taxon>Polychaeta</taxon>
        <taxon>Sedentaria</taxon>
        <taxon>Scolecida</taxon>
        <taxon>Capitellidae</taxon>
        <taxon>Capitella</taxon>
    </lineage>
</organism>
<accession>R7TFE1</accession>
<name>R7TFE1_CAPTE</name>
<sequence>MYRESTDEIEIVSNSENEELEVNENDAINLRNDAPRGREFASQIKLLRKKRGMCRTFKVQPGGTLERFSEYLVSQRVKAAAANATAVNRLLHWLHCHDSRKGGKLDLTLLFKHAMLEEYFRILGSDLDGSGRSIGLLATSIKNEFASLGNFIRFIRRSSHPSEDLNAEDVGRLEIWLDDKKKLNLKDQARYCVQKNTKQVALGQGLSMSLLDKAITNAYVEAELETLRKRYKDSRTRCSDCNDFTFMFSYIINSATLISLSRSGVIGGLTLKEFKDRKQVTVNGERWFALVVAHH</sequence>
<keyword evidence="3" id="KW-1185">Reference proteome</keyword>
<reference evidence="3" key="1">
    <citation type="submission" date="2012-12" db="EMBL/GenBank/DDBJ databases">
        <authorList>
            <person name="Hellsten U."/>
            <person name="Grimwood J."/>
            <person name="Chapman J.A."/>
            <person name="Shapiro H."/>
            <person name="Aerts A."/>
            <person name="Otillar R.P."/>
            <person name="Terry A.Y."/>
            <person name="Boore J.L."/>
            <person name="Simakov O."/>
            <person name="Marletaz F."/>
            <person name="Cho S.-J."/>
            <person name="Edsinger-Gonzales E."/>
            <person name="Havlak P."/>
            <person name="Kuo D.-H."/>
            <person name="Larsson T."/>
            <person name="Lv J."/>
            <person name="Arendt D."/>
            <person name="Savage R."/>
            <person name="Osoegawa K."/>
            <person name="de Jong P."/>
            <person name="Lindberg D.R."/>
            <person name="Seaver E.C."/>
            <person name="Weisblat D.A."/>
            <person name="Putnam N.H."/>
            <person name="Grigoriev I.V."/>
            <person name="Rokhsar D.S."/>
        </authorList>
    </citation>
    <scope>NUCLEOTIDE SEQUENCE</scope>
    <source>
        <strain evidence="3">I ESC-2004</strain>
    </source>
</reference>
<evidence type="ECO:0000313" key="3">
    <source>
        <dbReference type="Proteomes" id="UP000014760"/>
    </source>
</evidence>
<evidence type="ECO:0000313" key="1">
    <source>
        <dbReference type="EMBL" id="ELT92217.1"/>
    </source>
</evidence>
<dbReference type="EnsemblMetazoa" id="CapteT188227">
    <property type="protein sequence ID" value="CapteP188227"/>
    <property type="gene ID" value="CapteG188227"/>
</dbReference>
<dbReference type="HOGENOM" id="CLU_944131_0_0_1"/>
<dbReference type="EMBL" id="KB310219">
    <property type="protein sequence ID" value="ELT92217.1"/>
    <property type="molecule type" value="Genomic_DNA"/>
</dbReference>
<evidence type="ECO:0000313" key="2">
    <source>
        <dbReference type="EnsemblMetazoa" id="CapteP188227"/>
    </source>
</evidence>
<gene>
    <name evidence="1" type="ORF">CAPTEDRAFT_188227</name>
</gene>
<dbReference type="EMBL" id="AMQN01013429">
    <property type="status" value="NOT_ANNOTATED_CDS"/>
    <property type="molecule type" value="Genomic_DNA"/>
</dbReference>
<reference evidence="2" key="3">
    <citation type="submission" date="2015-06" db="UniProtKB">
        <authorList>
            <consortium name="EnsemblMetazoa"/>
        </authorList>
    </citation>
    <scope>IDENTIFICATION</scope>
</reference>
<reference evidence="1 3" key="2">
    <citation type="journal article" date="2013" name="Nature">
        <title>Insights into bilaterian evolution from three spiralian genomes.</title>
        <authorList>
            <person name="Simakov O."/>
            <person name="Marletaz F."/>
            <person name="Cho S.J."/>
            <person name="Edsinger-Gonzales E."/>
            <person name="Havlak P."/>
            <person name="Hellsten U."/>
            <person name="Kuo D.H."/>
            <person name="Larsson T."/>
            <person name="Lv J."/>
            <person name="Arendt D."/>
            <person name="Savage R."/>
            <person name="Osoegawa K."/>
            <person name="de Jong P."/>
            <person name="Grimwood J."/>
            <person name="Chapman J.A."/>
            <person name="Shapiro H."/>
            <person name="Aerts A."/>
            <person name="Otillar R.P."/>
            <person name="Terry A.Y."/>
            <person name="Boore J.L."/>
            <person name="Grigoriev I.V."/>
            <person name="Lindberg D.R."/>
            <person name="Seaver E.C."/>
            <person name="Weisblat D.A."/>
            <person name="Putnam N.H."/>
            <person name="Rokhsar D.S."/>
        </authorList>
    </citation>
    <scope>NUCLEOTIDE SEQUENCE</scope>
    <source>
        <strain evidence="1 3">I ESC-2004</strain>
    </source>
</reference>
<proteinExistence type="predicted"/>
<dbReference type="AlphaFoldDB" id="R7TFE1"/>